<dbReference type="Pfam" id="PF23658">
    <property type="entry name" value="PDZ_CPAF_rel"/>
    <property type="match status" value="1"/>
</dbReference>
<accession>A0A3N4KN29</accession>
<keyword evidence="5" id="KW-1185">Reference proteome</keyword>
<protein>
    <submittedName>
        <fullName evidence="4">Uncharacterized protein</fullName>
    </submittedName>
</protein>
<feature type="region of interest" description="Disordered" evidence="1">
    <location>
        <begin position="652"/>
        <end position="686"/>
    </location>
</feature>
<evidence type="ECO:0000259" key="3">
    <source>
        <dbReference type="Pfam" id="PF23658"/>
    </source>
</evidence>
<feature type="domain" description="Tail specific protease" evidence="2">
    <location>
        <begin position="352"/>
        <end position="543"/>
    </location>
</feature>
<evidence type="ECO:0000313" key="5">
    <source>
        <dbReference type="Proteomes" id="UP000277580"/>
    </source>
</evidence>
<proteinExistence type="predicted"/>
<reference evidence="4 5" key="1">
    <citation type="journal article" date="2018" name="Nat. Ecol. Evol.">
        <title>Pezizomycetes genomes reveal the molecular basis of ectomycorrhizal truffle lifestyle.</title>
        <authorList>
            <person name="Murat C."/>
            <person name="Payen T."/>
            <person name="Noel B."/>
            <person name="Kuo A."/>
            <person name="Morin E."/>
            <person name="Chen J."/>
            <person name="Kohler A."/>
            <person name="Krizsan K."/>
            <person name="Balestrini R."/>
            <person name="Da Silva C."/>
            <person name="Montanini B."/>
            <person name="Hainaut M."/>
            <person name="Levati E."/>
            <person name="Barry K.W."/>
            <person name="Belfiori B."/>
            <person name="Cichocki N."/>
            <person name="Clum A."/>
            <person name="Dockter R.B."/>
            <person name="Fauchery L."/>
            <person name="Guy J."/>
            <person name="Iotti M."/>
            <person name="Le Tacon F."/>
            <person name="Lindquist E.A."/>
            <person name="Lipzen A."/>
            <person name="Malagnac F."/>
            <person name="Mello A."/>
            <person name="Molinier V."/>
            <person name="Miyauchi S."/>
            <person name="Poulain J."/>
            <person name="Riccioni C."/>
            <person name="Rubini A."/>
            <person name="Sitrit Y."/>
            <person name="Splivallo R."/>
            <person name="Traeger S."/>
            <person name="Wang M."/>
            <person name="Zifcakova L."/>
            <person name="Wipf D."/>
            <person name="Zambonelli A."/>
            <person name="Paolocci F."/>
            <person name="Nowrousian M."/>
            <person name="Ottonello S."/>
            <person name="Baldrian P."/>
            <person name="Spatafora J.W."/>
            <person name="Henrissat B."/>
            <person name="Nagy L.G."/>
            <person name="Aury J.M."/>
            <person name="Wincker P."/>
            <person name="Grigoriev I.V."/>
            <person name="Bonfante P."/>
            <person name="Martin F.M."/>
        </authorList>
    </citation>
    <scope>NUCLEOTIDE SEQUENCE [LARGE SCALE GENOMIC DNA]</scope>
    <source>
        <strain evidence="4 5">CCBAS932</strain>
    </source>
</reference>
<dbReference type="OrthoDB" id="27214at2759"/>
<dbReference type="PANTHER" id="PTHR37049">
    <property type="entry name" value="PEPTIDASE S41 FAMILY PROTEIN"/>
    <property type="match status" value="1"/>
</dbReference>
<dbReference type="GO" id="GO:0006508">
    <property type="term" value="P:proteolysis"/>
    <property type="evidence" value="ECO:0007669"/>
    <property type="project" value="InterPro"/>
</dbReference>
<dbReference type="InterPro" id="IPR052766">
    <property type="entry name" value="S41A_metabolite_peptidase"/>
</dbReference>
<sequence length="709" mass="79370">MKSSCAVPHWGNGAEKAALRGRLGANSLISPNRAPVSYLASREIPELLAYECLTSVPFHQDEALDTLRQLRLFLQFYSAQTYFLSPPTPELELAPFDLNKTLSKIESRVRHNKYENEHSFNGDLFNLFSAFRDTHVRFMTKCYSAFSFEHDYPIIAVSDSPSSIPKIHAVEKVGNNWEVRDEISKINGDDAVEYLMGMVNVHPELSWVDPDARWNQLMVHYTGNDYVGGLFARRYTFDENELVLTWANGTSTLVEWKSRLLVPRNSFNSTDTFYSNVCIRSEKEIEKTRTLYSGRLKYKNSTESTSKAKGKREALPLYKEPLWSRSTNRTLKPIMSFTDNVIQLFSLDNETAVLVIGDFKSSETLVSFAGFISKAISYLKDKGTPKIIIDVTGNGGGSLALGNDAAMQFFPTADHYFGTNMRWNPALQAMLTSNIDPNRTFWDLGQYHKMDGSDFSSYQEFLGPVRSDGDYFTRIARPDLAERNAEKSDGSALPAAYKGPQPFKTENIIIVSSGMCASTCAVFVEAMSEQGVRSVVFGGRARGGPMQTVGGTKGTQDISFDDIAAWAYALLDGKTEALDYIPDVMSLATVDASVNLRNSWRKDNQALPIEFIYDPAKYRLSYTAEMIRYPEAMWRASKDVAWNGAKQLSDLPVNGKKNRASQDASGSTVKLKSKNHSYSNGESAGSADKDLTWSSIGQLIWYKLYGRTR</sequence>
<dbReference type="Pfam" id="PF03572">
    <property type="entry name" value="Peptidase_S41"/>
    <property type="match status" value="1"/>
</dbReference>
<feature type="compositionally biased region" description="Polar residues" evidence="1">
    <location>
        <begin position="661"/>
        <end position="683"/>
    </location>
</feature>
<dbReference type="InterPro" id="IPR029045">
    <property type="entry name" value="ClpP/crotonase-like_dom_sf"/>
</dbReference>
<dbReference type="STRING" id="1392247.A0A3N4KN29"/>
<feature type="domain" description="CPAF-like PDZ" evidence="3">
    <location>
        <begin position="147"/>
        <end position="260"/>
    </location>
</feature>
<dbReference type="PANTHER" id="PTHR37049:SF4">
    <property type="entry name" value="RHODANESE DOMAIN-CONTAINING PROTEIN"/>
    <property type="match status" value="1"/>
</dbReference>
<dbReference type="AlphaFoldDB" id="A0A3N4KN29"/>
<gene>
    <name evidence="4" type="ORF">P167DRAFT_565683</name>
</gene>
<organism evidence="4 5">
    <name type="scientific">Morchella conica CCBAS932</name>
    <dbReference type="NCBI Taxonomy" id="1392247"/>
    <lineage>
        <taxon>Eukaryota</taxon>
        <taxon>Fungi</taxon>
        <taxon>Dikarya</taxon>
        <taxon>Ascomycota</taxon>
        <taxon>Pezizomycotina</taxon>
        <taxon>Pezizomycetes</taxon>
        <taxon>Pezizales</taxon>
        <taxon>Morchellaceae</taxon>
        <taxon>Morchella</taxon>
    </lineage>
</organism>
<evidence type="ECO:0000256" key="1">
    <source>
        <dbReference type="SAM" id="MobiDB-lite"/>
    </source>
</evidence>
<dbReference type="SUPFAM" id="SSF52096">
    <property type="entry name" value="ClpP/crotonase"/>
    <property type="match status" value="1"/>
</dbReference>
<dbReference type="Proteomes" id="UP000277580">
    <property type="component" value="Unassembled WGS sequence"/>
</dbReference>
<evidence type="ECO:0000259" key="2">
    <source>
        <dbReference type="Pfam" id="PF03572"/>
    </source>
</evidence>
<dbReference type="InParanoid" id="A0A3N4KN29"/>
<dbReference type="GO" id="GO:0008236">
    <property type="term" value="F:serine-type peptidase activity"/>
    <property type="evidence" value="ECO:0007669"/>
    <property type="project" value="InterPro"/>
</dbReference>
<dbReference type="InterPro" id="IPR005151">
    <property type="entry name" value="Tail-specific_protease"/>
</dbReference>
<dbReference type="Gene3D" id="3.90.226.10">
    <property type="entry name" value="2-enoyl-CoA Hydratase, Chain A, domain 1"/>
    <property type="match status" value="1"/>
</dbReference>
<evidence type="ECO:0000313" key="4">
    <source>
        <dbReference type="EMBL" id="RPB11826.1"/>
    </source>
</evidence>
<dbReference type="EMBL" id="ML119133">
    <property type="protein sequence ID" value="RPB11826.1"/>
    <property type="molecule type" value="Genomic_DNA"/>
</dbReference>
<name>A0A3N4KN29_9PEZI</name>
<dbReference type="InterPro" id="IPR056186">
    <property type="entry name" value="PDZ_CPAF-rel"/>
</dbReference>